<gene>
    <name evidence="1" type="ORF">CON01_00450</name>
</gene>
<reference evidence="1 2" key="1">
    <citation type="submission" date="2017-09" db="EMBL/GenBank/DDBJ databases">
        <title>Large-scale bioinformatics analysis of Bacillus genomes uncovers conserved roles of natural products in bacterial physiology.</title>
        <authorList>
            <consortium name="Agbiome Team Llc"/>
            <person name="Bleich R.M."/>
            <person name="Grubbs K.J."/>
            <person name="Santa Maria K.C."/>
            <person name="Allen S.E."/>
            <person name="Farag S."/>
            <person name="Shank E.A."/>
            <person name="Bowers A."/>
        </authorList>
    </citation>
    <scope>NUCLEOTIDE SEQUENCE [LARGE SCALE GENOMIC DNA]</scope>
    <source>
        <strain evidence="1 2">AFS094940</strain>
    </source>
</reference>
<name>A0A9X6U4F8_BACTU</name>
<dbReference type="EMBL" id="NVMD01000002">
    <property type="protein sequence ID" value="PED16352.1"/>
    <property type="molecule type" value="Genomic_DNA"/>
</dbReference>
<evidence type="ECO:0000313" key="2">
    <source>
        <dbReference type="Proteomes" id="UP000220127"/>
    </source>
</evidence>
<sequence>MNQLKSNRVKFRKKRLVQLIEELDENTLFGVMTINSLYKNLADYGLLDKRNISEEFRRFNDERMER</sequence>
<protein>
    <submittedName>
        <fullName evidence="1">Uncharacterized protein</fullName>
    </submittedName>
</protein>
<comment type="caution">
    <text evidence="1">The sequence shown here is derived from an EMBL/GenBank/DDBJ whole genome shotgun (WGS) entry which is preliminary data.</text>
</comment>
<proteinExistence type="predicted"/>
<evidence type="ECO:0000313" key="1">
    <source>
        <dbReference type="EMBL" id="PED16352.1"/>
    </source>
</evidence>
<accession>A0A9X6U4F8</accession>
<organism evidence="1 2">
    <name type="scientific">Bacillus thuringiensis</name>
    <dbReference type="NCBI Taxonomy" id="1428"/>
    <lineage>
        <taxon>Bacteria</taxon>
        <taxon>Bacillati</taxon>
        <taxon>Bacillota</taxon>
        <taxon>Bacilli</taxon>
        <taxon>Bacillales</taxon>
        <taxon>Bacillaceae</taxon>
        <taxon>Bacillus</taxon>
        <taxon>Bacillus cereus group</taxon>
    </lineage>
</organism>
<dbReference type="RefSeq" id="WP_097876949.1">
    <property type="nucleotide sequence ID" value="NZ_NUIV01000047.1"/>
</dbReference>
<dbReference type="Proteomes" id="UP000220127">
    <property type="component" value="Unassembled WGS sequence"/>
</dbReference>
<dbReference type="AlphaFoldDB" id="A0A9X6U4F8"/>